<evidence type="ECO:0000256" key="1">
    <source>
        <dbReference type="ARBA" id="ARBA00004651"/>
    </source>
</evidence>
<keyword evidence="6 8" id="KW-1133">Transmembrane helix</keyword>
<dbReference type="PANTHER" id="PTHR32196:SF21">
    <property type="entry name" value="ABC TRANSPORTER PERMEASE PROTEIN YPHD-RELATED"/>
    <property type="match status" value="1"/>
</dbReference>
<sequence length="307" mass="31535">MIERLLPFISLILLFAGLSAATPHFMTAVNLAAVIRQTAVINIMALGMTMIIIAGGIDLSVGSIMALCGLLGAMTMAQGQPILVGIAVGLLAGVACGTVNGLLVTKLRINPFIATLGTLGIYRGLGLIISGGLPIQNMPKDFAFLGEGAMLHIPFVLYVLFVCAAGVHILLEHTRMGRYGFAIGSNPDAAFYAGIPVSFHVTTIYAAGGLLTGLAGMIETSRLMTGQPTAGQGYELQAIAAVVIGGGSLRGGEGSVVGTLIGAYIMGLLSNGSDLLGISPYLQQAIIGAVIILAVVLDELRKRKMAA</sequence>
<dbReference type="Proteomes" id="UP000593892">
    <property type="component" value="Chromosome"/>
</dbReference>
<name>A0A7S7NNP1_PALFE</name>
<keyword evidence="10" id="KW-1185">Reference proteome</keyword>
<evidence type="ECO:0000256" key="2">
    <source>
        <dbReference type="ARBA" id="ARBA00022448"/>
    </source>
</evidence>
<evidence type="ECO:0000256" key="5">
    <source>
        <dbReference type="ARBA" id="ARBA00022692"/>
    </source>
</evidence>
<feature type="transmembrane region" description="Helical" evidence="8">
    <location>
        <begin position="278"/>
        <end position="297"/>
    </location>
</feature>
<evidence type="ECO:0000256" key="8">
    <source>
        <dbReference type="SAM" id="Phobius"/>
    </source>
</evidence>
<comment type="subcellular location">
    <subcellularLocation>
        <location evidence="1">Cell membrane</location>
        <topology evidence="1">Multi-pass membrane protein</topology>
    </subcellularLocation>
</comment>
<evidence type="ECO:0000313" key="9">
    <source>
        <dbReference type="EMBL" id="QOY86972.1"/>
    </source>
</evidence>
<dbReference type="GO" id="GO:0022857">
    <property type="term" value="F:transmembrane transporter activity"/>
    <property type="evidence" value="ECO:0007669"/>
    <property type="project" value="InterPro"/>
</dbReference>
<keyword evidence="2" id="KW-0813">Transport</keyword>
<dbReference type="Pfam" id="PF02653">
    <property type="entry name" value="BPD_transp_2"/>
    <property type="match status" value="1"/>
</dbReference>
<dbReference type="PANTHER" id="PTHR32196">
    <property type="entry name" value="ABC TRANSPORTER PERMEASE PROTEIN YPHD-RELATED-RELATED"/>
    <property type="match status" value="1"/>
</dbReference>
<keyword evidence="3" id="KW-1003">Cell membrane</keyword>
<dbReference type="RefSeq" id="WP_194448641.1">
    <property type="nucleotide sequence ID" value="NZ_CP063849.1"/>
</dbReference>
<reference evidence="9 10" key="1">
    <citation type="submission" date="2020-10" db="EMBL/GenBank/DDBJ databases">
        <title>Complete genome sequence of Paludibaculum fermentans P105T, a facultatively anaerobic acidobacterium capable of dissimilatory Fe(III) reduction.</title>
        <authorList>
            <person name="Dedysh S.N."/>
            <person name="Beletsky A.V."/>
            <person name="Kulichevskaya I.S."/>
            <person name="Mardanov A.V."/>
            <person name="Ravin N.V."/>
        </authorList>
    </citation>
    <scope>NUCLEOTIDE SEQUENCE [LARGE SCALE GENOMIC DNA]</scope>
    <source>
        <strain evidence="9 10">P105</strain>
    </source>
</reference>
<dbReference type="CDD" id="cd06579">
    <property type="entry name" value="TM_PBP1_transp_AraH_like"/>
    <property type="match status" value="1"/>
</dbReference>
<feature type="transmembrane region" description="Helical" evidence="8">
    <location>
        <begin position="109"/>
        <end position="129"/>
    </location>
</feature>
<protein>
    <submittedName>
        <fullName evidence="9">ABC transporter permease</fullName>
    </submittedName>
</protein>
<dbReference type="GO" id="GO:0005886">
    <property type="term" value="C:plasma membrane"/>
    <property type="evidence" value="ECO:0007669"/>
    <property type="project" value="UniProtKB-SubCell"/>
</dbReference>
<feature type="transmembrane region" description="Helical" evidence="8">
    <location>
        <begin position="82"/>
        <end position="103"/>
    </location>
</feature>
<evidence type="ECO:0000313" key="10">
    <source>
        <dbReference type="Proteomes" id="UP000593892"/>
    </source>
</evidence>
<dbReference type="KEGG" id="pfer:IRI77_30020"/>
<keyword evidence="7 8" id="KW-0472">Membrane</keyword>
<dbReference type="EMBL" id="CP063849">
    <property type="protein sequence ID" value="QOY86972.1"/>
    <property type="molecule type" value="Genomic_DNA"/>
</dbReference>
<dbReference type="AlphaFoldDB" id="A0A7S7NNP1"/>
<evidence type="ECO:0000256" key="6">
    <source>
        <dbReference type="ARBA" id="ARBA00022989"/>
    </source>
</evidence>
<evidence type="ECO:0000256" key="3">
    <source>
        <dbReference type="ARBA" id="ARBA00022475"/>
    </source>
</evidence>
<evidence type="ECO:0000256" key="4">
    <source>
        <dbReference type="ARBA" id="ARBA00022519"/>
    </source>
</evidence>
<keyword evidence="4" id="KW-0997">Cell inner membrane</keyword>
<organism evidence="9 10">
    <name type="scientific">Paludibaculum fermentans</name>
    <dbReference type="NCBI Taxonomy" id="1473598"/>
    <lineage>
        <taxon>Bacteria</taxon>
        <taxon>Pseudomonadati</taxon>
        <taxon>Acidobacteriota</taxon>
        <taxon>Terriglobia</taxon>
        <taxon>Bryobacterales</taxon>
        <taxon>Bryobacteraceae</taxon>
        <taxon>Paludibaculum</taxon>
    </lineage>
</organism>
<gene>
    <name evidence="9" type="ORF">IRI77_30020</name>
</gene>
<accession>A0A7S7NNP1</accession>
<feature type="transmembrane region" description="Helical" evidence="8">
    <location>
        <begin position="191"/>
        <end position="218"/>
    </location>
</feature>
<proteinExistence type="predicted"/>
<feature type="transmembrane region" description="Helical" evidence="8">
    <location>
        <begin position="149"/>
        <end position="171"/>
    </location>
</feature>
<feature type="transmembrane region" description="Helical" evidence="8">
    <location>
        <begin position="45"/>
        <end position="70"/>
    </location>
</feature>
<dbReference type="InterPro" id="IPR001851">
    <property type="entry name" value="ABC_transp_permease"/>
</dbReference>
<evidence type="ECO:0000256" key="7">
    <source>
        <dbReference type="ARBA" id="ARBA00023136"/>
    </source>
</evidence>
<keyword evidence="5 8" id="KW-0812">Transmembrane</keyword>